<name>A0A2K3Z9Y1_9STAP</name>
<proteinExistence type="predicted"/>
<sequence length="202" mass="23594">MKKIIAISAVTTILLSACGNQNLLPLEEKSTDLSDKNHEIKLENQELKNDINKKEKQLKSLNIDKKNTDQAKKNQKISGYLDASSEYYNEVTNIIKDYNRIDQEVIKNKKDKDIVERLDVLIEDHKSAIDSYKMTLDKEIIKKDEQLKAQDKDIQKLQQDINKAFMSIQTGYKKEKKEEIQKGREMLMNLQIKTEKDKQTNY</sequence>
<accession>A0A2K3Z9Y1</accession>
<reference evidence="1 2" key="1">
    <citation type="journal article" date="2018" name="Vet. Microbiol.">
        <title>Characterisation of Staphylococcus felis isolated from cats using whole genome sequencing.</title>
        <authorList>
            <person name="Worthing K."/>
            <person name="Pang S."/>
            <person name="Trott D.J."/>
            <person name="Abraham S."/>
            <person name="Coombs G.W."/>
            <person name="Jordan D."/>
            <person name="McIntyre L."/>
            <person name="Davies M.R."/>
            <person name="Norris J."/>
        </authorList>
    </citation>
    <scope>NUCLEOTIDE SEQUENCE [LARGE SCALE GENOMIC DNA]</scope>
    <source>
        <strain evidence="1 2">F9</strain>
    </source>
</reference>
<dbReference type="RefSeq" id="WP_103210226.1">
    <property type="nucleotide sequence ID" value="NZ_CAJVAI010000001.1"/>
</dbReference>
<dbReference type="EMBL" id="QKXQ01000011">
    <property type="protein sequence ID" value="REI01549.1"/>
    <property type="molecule type" value="Genomic_DNA"/>
</dbReference>
<gene>
    <name evidence="1" type="ORF">DOS83_00205</name>
</gene>
<dbReference type="AlphaFoldDB" id="A0A2K3Z9Y1"/>
<organism evidence="1 2">
    <name type="scientific">Staphylococcus felis</name>
    <dbReference type="NCBI Taxonomy" id="46127"/>
    <lineage>
        <taxon>Bacteria</taxon>
        <taxon>Bacillati</taxon>
        <taxon>Bacillota</taxon>
        <taxon>Bacilli</taxon>
        <taxon>Bacillales</taxon>
        <taxon>Staphylococcaceae</taxon>
        <taxon>Staphylococcus</taxon>
    </lineage>
</organism>
<dbReference type="PROSITE" id="PS51257">
    <property type="entry name" value="PROKAR_LIPOPROTEIN"/>
    <property type="match status" value="1"/>
</dbReference>
<dbReference type="GeneID" id="48058404"/>
<dbReference type="Proteomes" id="UP000256562">
    <property type="component" value="Unassembled WGS sequence"/>
</dbReference>
<protein>
    <submittedName>
        <fullName evidence="1">Uncharacterized protein</fullName>
    </submittedName>
</protein>
<evidence type="ECO:0000313" key="1">
    <source>
        <dbReference type="EMBL" id="REI01549.1"/>
    </source>
</evidence>
<dbReference type="OrthoDB" id="2414214at2"/>
<dbReference type="KEGG" id="sfq:C7J90_09205"/>
<comment type="caution">
    <text evidence="1">The sequence shown here is derived from an EMBL/GenBank/DDBJ whole genome shotgun (WGS) entry which is preliminary data.</text>
</comment>
<evidence type="ECO:0000313" key="2">
    <source>
        <dbReference type="Proteomes" id="UP000256562"/>
    </source>
</evidence>